<feature type="compositionally biased region" description="Low complexity" evidence="1">
    <location>
        <begin position="94"/>
        <end position="104"/>
    </location>
</feature>
<protein>
    <recommendedName>
        <fullName evidence="4">Lipoprotein</fullName>
    </recommendedName>
</protein>
<evidence type="ECO:0000256" key="1">
    <source>
        <dbReference type="SAM" id="MobiDB-lite"/>
    </source>
</evidence>
<feature type="region of interest" description="Disordered" evidence="1">
    <location>
        <begin position="21"/>
        <end position="141"/>
    </location>
</feature>
<keyword evidence="3" id="KW-1185">Reference proteome</keyword>
<proteinExistence type="predicted"/>
<evidence type="ECO:0000313" key="2">
    <source>
        <dbReference type="EMBL" id="MCC0099824.1"/>
    </source>
</evidence>
<name>A0ABS8EI36_9ACTN</name>
<dbReference type="RefSeq" id="WP_229342849.1">
    <property type="nucleotide sequence ID" value="NZ_JAINUL010000001.1"/>
</dbReference>
<organism evidence="2 3">
    <name type="scientific">Streptomyces flavotricini</name>
    <dbReference type="NCBI Taxonomy" id="66888"/>
    <lineage>
        <taxon>Bacteria</taxon>
        <taxon>Bacillati</taxon>
        <taxon>Actinomycetota</taxon>
        <taxon>Actinomycetes</taxon>
        <taxon>Kitasatosporales</taxon>
        <taxon>Streptomycetaceae</taxon>
        <taxon>Streptomyces</taxon>
    </lineage>
</organism>
<feature type="compositionally biased region" description="Pro residues" evidence="1">
    <location>
        <begin position="105"/>
        <end position="115"/>
    </location>
</feature>
<sequence>MGVSPYGRVPMSVTALLAGGLLLGGCSGGTSPAPEKSGSPTPVTGAGPTATAPPTVASPTATPTATPSASAERAETPDPTATPGARPKSPPPSSAARIPQNPNRGPNPPPAPTHVPTPDWTPWKPDFKDPSIPTYTIAPLP</sequence>
<dbReference type="Proteomes" id="UP001520654">
    <property type="component" value="Unassembled WGS sequence"/>
</dbReference>
<reference evidence="2 3" key="1">
    <citation type="submission" date="2021-08" db="EMBL/GenBank/DDBJ databases">
        <title>Genomic Architecture of Streptomyces flavotricini NGL1 and Streptomyces erythrochromogenes HMS4 With Differential Plant Beneficial attributes and laccase production capabilities.</title>
        <authorList>
            <person name="Salwan R."/>
            <person name="Kaur R."/>
            <person name="Sharma V."/>
        </authorList>
    </citation>
    <scope>NUCLEOTIDE SEQUENCE [LARGE SCALE GENOMIC DNA]</scope>
    <source>
        <strain evidence="2 3">NGL1</strain>
    </source>
</reference>
<gene>
    <name evidence="2" type="ORF">K7B10_34595</name>
</gene>
<accession>A0ABS8EI36</accession>
<evidence type="ECO:0008006" key="4">
    <source>
        <dbReference type="Google" id="ProtNLM"/>
    </source>
</evidence>
<feature type="compositionally biased region" description="Low complexity" evidence="1">
    <location>
        <begin position="37"/>
        <end position="71"/>
    </location>
</feature>
<comment type="caution">
    <text evidence="2">The sequence shown here is derived from an EMBL/GenBank/DDBJ whole genome shotgun (WGS) entry which is preliminary data.</text>
</comment>
<evidence type="ECO:0000313" key="3">
    <source>
        <dbReference type="Proteomes" id="UP001520654"/>
    </source>
</evidence>
<dbReference type="EMBL" id="JAINUL010000001">
    <property type="protein sequence ID" value="MCC0099824.1"/>
    <property type="molecule type" value="Genomic_DNA"/>
</dbReference>